<dbReference type="Proteomes" id="UP000030687">
    <property type="component" value="Unassembled WGS sequence"/>
</dbReference>
<keyword evidence="2" id="KW-1185">Reference proteome</keyword>
<dbReference type="eggNOG" id="ENOG502S5VQ">
    <property type="taxonomic scope" value="Eukaryota"/>
</dbReference>
<reference evidence="1 2" key="1">
    <citation type="submission" date="2013-10" db="EMBL/GenBank/DDBJ databases">
        <authorList>
            <consortium name="International Citrus Genome Consortium"/>
            <person name="Jenkins J."/>
            <person name="Schmutz J."/>
            <person name="Prochnik S."/>
            <person name="Rokhsar D."/>
            <person name="Gmitter F."/>
            <person name="Ollitrault P."/>
            <person name="Machado M."/>
            <person name="Talon M."/>
            <person name="Wincker P."/>
            <person name="Jaillon O."/>
            <person name="Morgante M."/>
        </authorList>
    </citation>
    <scope>NUCLEOTIDE SEQUENCE</scope>
    <source>
        <strain evidence="2">cv. Clemenules</strain>
    </source>
</reference>
<evidence type="ECO:0008006" key="3">
    <source>
        <dbReference type="Google" id="ProtNLM"/>
    </source>
</evidence>
<dbReference type="PANTHER" id="PTHR34835">
    <property type="entry name" value="OS07G0283600 PROTEIN-RELATED"/>
    <property type="match status" value="1"/>
</dbReference>
<organism evidence="1 2">
    <name type="scientific">Citrus clementina</name>
    <name type="common">Clementine</name>
    <name type="synonym">Citrus deliciosa x Citrus sinensis</name>
    <dbReference type="NCBI Taxonomy" id="85681"/>
    <lineage>
        <taxon>Eukaryota</taxon>
        <taxon>Viridiplantae</taxon>
        <taxon>Streptophyta</taxon>
        <taxon>Embryophyta</taxon>
        <taxon>Tracheophyta</taxon>
        <taxon>Spermatophyta</taxon>
        <taxon>Magnoliopsida</taxon>
        <taxon>eudicotyledons</taxon>
        <taxon>Gunneridae</taxon>
        <taxon>Pentapetalae</taxon>
        <taxon>rosids</taxon>
        <taxon>malvids</taxon>
        <taxon>Sapindales</taxon>
        <taxon>Rutaceae</taxon>
        <taxon>Aurantioideae</taxon>
        <taxon>Citrus</taxon>
    </lineage>
</organism>
<dbReference type="InParanoid" id="V4W1S1"/>
<name>V4W1S1_CITCL</name>
<evidence type="ECO:0000313" key="1">
    <source>
        <dbReference type="EMBL" id="ESR59844.1"/>
    </source>
</evidence>
<evidence type="ECO:0000313" key="2">
    <source>
        <dbReference type="Proteomes" id="UP000030687"/>
    </source>
</evidence>
<dbReference type="KEGG" id="cic:CICLE_v10017925mg"/>
<dbReference type="EMBL" id="KI536312">
    <property type="protein sequence ID" value="ESR59844.1"/>
    <property type="molecule type" value="Genomic_DNA"/>
</dbReference>
<proteinExistence type="predicted"/>
<accession>V4W1S1</accession>
<dbReference type="OMA" id="TRCAPER"/>
<gene>
    <name evidence="1" type="ORF">CICLE_v10017925mg</name>
</gene>
<dbReference type="Gramene" id="ESR59844">
    <property type="protein sequence ID" value="ESR59844"/>
    <property type="gene ID" value="CICLE_v10017925mg"/>
</dbReference>
<dbReference type="AlphaFoldDB" id="V4W1S1"/>
<dbReference type="PANTHER" id="PTHR34835:SF34">
    <property type="entry name" value="OS08G0555500 PROTEIN"/>
    <property type="match status" value="1"/>
</dbReference>
<protein>
    <recommendedName>
        <fullName evidence="3">DUF1985 domain-containing protein</fullName>
    </recommendedName>
</protein>
<sequence length="242" mass="27752">MTKDSLEIGTSAKKSRHVKNDVYYTEKAMTEASDIMKFDTRCAPERFGKVVSTFTEEQNEVIREIGFANIVKIRCGLNRQVLSCIMGLKDGDFNLVLEGERLDIQGLCEIFHATNRGNHIKRVEEILLNQKVCDKYFKVTFTLFTIATLLCPPSGSYISVSYLFSIVDVKNIGNRKWAFFSFNKLVQAITKYKKEHLTYINSCLLFMQVLYLNSVVYGNIGGDVSKVPVVLWNKKEIRRFIK</sequence>
<dbReference type="STRING" id="85681.V4W1S1"/>